<evidence type="ECO:0000256" key="1">
    <source>
        <dbReference type="ARBA" id="ARBA00022741"/>
    </source>
</evidence>
<organism evidence="4 5">
    <name type="scientific">Deinandra increscens subsp. villosa</name>
    <dbReference type="NCBI Taxonomy" id="3103831"/>
    <lineage>
        <taxon>Eukaryota</taxon>
        <taxon>Viridiplantae</taxon>
        <taxon>Streptophyta</taxon>
        <taxon>Embryophyta</taxon>
        <taxon>Tracheophyta</taxon>
        <taxon>Spermatophyta</taxon>
        <taxon>Magnoliopsida</taxon>
        <taxon>eudicotyledons</taxon>
        <taxon>Gunneridae</taxon>
        <taxon>Pentapetalae</taxon>
        <taxon>asterids</taxon>
        <taxon>campanulids</taxon>
        <taxon>Asterales</taxon>
        <taxon>Asteraceae</taxon>
        <taxon>Asteroideae</taxon>
        <taxon>Heliantheae alliance</taxon>
        <taxon>Madieae</taxon>
        <taxon>Madiinae</taxon>
        <taxon>Deinandra</taxon>
    </lineage>
</organism>
<evidence type="ECO:0000313" key="4">
    <source>
        <dbReference type="EMBL" id="KAK9063021.1"/>
    </source>
</evidence>
<reference evidence="4 5" key="1">
    <citation type="submission" date="2024-04" db="EMBL/GenBank/DDBJ databases">
        <title>The reference genome of an endangered Asteraceae, Deinandra increscens subsp. villosa, native to the Central Coast of California.</title>
        <authorList>
            <person name="Guilliams M."/>
            <person name="Hasenstab-Lehman K."/>
            <person name="Meyer R."/>
            <person name="Mcevoy S."/>
        </authorList>
    </citation>
    <scope>NUCLEOTIDE SEQUENCE [LARGE SCALE GENOMIC DNA]</scope>
    <source>
        <tissue evidence="4">Leaf</tissue>
    </source>
</reference>
<dbReference type="InterPro" id="IPR050117">
    <property type="entry name" value="MAPK"/>
</dbReference>
<accession>A0AAP0CVR4</accession>
<dbReference type="Gene3D" id="1.10.510.10">
    <property type="entry name" value="Transferase(Phosphotransferase) domain 1"/>
    <property type="match status" value="2"/>
</dbReference>
<protein>
    <recommendedName>
        <fullName evidence="3">Protein kinase domain-containing protein</fullName>
    </recommendedName>
</protein>
<dbReference type="Pfam" id="PF00069">
    <property type="entry name" value="Pkinase"/>
    <property type="match status" value="1"/>
</dbReference>
<comment type="caution">
    <text evidence="4">The sequence shown here is derived from an EMBL/GenBank/DDBJ whole genome shotgun (WGS) entry which is preliminary data.</text>
</comment>
<feature type="domain" description="Protein kinase" evidence="3">
    <location>
        <begin position="47"/>
        <end position="330"/>
    </location>
</feature>
<dbReference type="SUPFAM" id="SSF56112">
    <property type="entry name" value="Protein kinase-like (PK-like)"/>
    <property type="match status" value="1"/>
</dbReference>
<evidence type="ECO:0000256" key="2">
    <source>
        <dbReference type="ARBA" id="ARBA00022840"/>
    </source>
</evidence>
<keyword evidence="1" id="KW-0547">Nucleotide-binding</keyword>
<dbReference type="GO" id="GO:0004672">
    <property type="term" value="F:protein kinase activity"/>
    <property type="evidence" value="ECO:0007669"/>
    <property type="project" value="InterPro"/>
</dbReference>
<dbReference type="GO" id="GO:0005524">
    <property type="term" value="F:ATP binding"/>
    <property type="evidence" value="ECO:0007669"/>
    <property type="project" value="UniProtKB-KW"/>
</dbReference>
<keyword evidence="2" id="KW-0067">ATP-binding</keyword>
<dbReference type="InterPro" id="IPR011009">
    <property type="entry name" value="Kinase-like_dom_sf"/>
</dbReference>
<proteinExistence type="predicted"/>
<sequence length="437" mass="48213">MGRVWASGCTAAFLKKNSFAAKGTFFGVCGNKRVSGFDMAPPASAILASAAAVTTGGFDTSYVAARIRSMQGRPTANSGLQLSEAHAETGCTLADMRVKEAEEFNVLFYTLMNKLYTCKATMIGFEAHRGWFSTKCPYPNCNRTLYEGFSNDEAEYTKAPSFICRAGHPVLNPNYQLQLVVQPMIAYHIRVFYLLIPENFLVSKDIIKIADFGLAREIVSQPPYTDYVSTRWYRAPEVLLQAPTYGSAVVKQMKYIKMCSVIGSPTESSWAEGLELASTINYLFPVRGGVNLSALIPSTSKDVVNLIASLCSWDPCKRPTASEALQHPFFQSCYYVAPSLRPKSNTIARTPPSVLNGRRVVDQKCAKKYPGSLPNSKPAGNVTSFAKVHASLNPDGAKLTSLLKLKHKWWCQMEKEKEQLPLGNGETERSLMELKVR</sequence>
<keyword evidence="5" id="KW-1185">Reference proteome</keyword>
<dbReference type="SMART" id="SM00220">
    <property type="entry name" value="S_TKc"/>
    <property type="match status" value="1"/>
</dbReference>
<dbReference type="Proteomes" id="UP001408789">
    <property type="component" value="Unassembled WGS sequence"/>
</dbReference>
<dbReference type="PROSITE" id="PS50011">
    <property type="entry name" value="PROTEIN_KINASE_DOM"/>
    <property type="match status" value="1"/>
</dbReference>
<evidence type="ECO:0000313" key="5">
    <source>
        <dbReference type="Proteomes" id="UP001408789"/>
    </source>
</evidence>
<evidence type="ECO:0000259" key="3">
    <source>
        <dbReference type="PROSITE" id="PS50011"/>
    </source>
</evidence>
<dbReference type="InterPro" id="IPR000719">
    <property type="entry name" value="Prot_kinase_dom"/>
</dbReference>
<dbReference type="EMBL" id="JBCNJP010000018">
    <property type="protein sequence ID" value="KAK9063021.1"/>
    <property type="molecule type" value="Genomic_DNA"/>
</dbReference>
<name>A0AAP0CVR4_9ASTR</name>
<gene>
    <name evidence="4" type="ORF">SSX86_016891</name>
</gene>
<dbReference type="PANTHER" id="PTHR24055">
    <property type="entry name" value="MITOGEN-ACTIVATED PROTEIN KINASE"/>
    <property type="match status" value="1"/>
</dbReference>
<dbReference type="AlphaFoldDB" id="A0AAP0CVR4"/>